<keyword evidence="3" id="KW-0732">Signal</keyword>
<dbReference type="PANTHER" id="PTHR48081">
    <property type="entry name" value="AB HYDROLASE SUPERFAMILY PROTEIN C4A8.06C"/>
    <property type="match status" value="1"/>
</dbReference>
<dbReference type="InterPro" id="IPR029058">
    <property type="entry name" value="AB_hydrolase_fold"/>
</dbReference>
<feature type="domain" description="BD-FAE-like" evidence="4">
    <location>
        <begin position="87"/>
        <end position="288"/>
    </location>
</feature>
<dbReference type="Proteomes" id="UP001161390">
    <property type="component" value="Unassembled WGS sequence"/>
</dbReference>
<organism evidence="5 6">
    <name type="scientific">Algimonas porphyrae</name>
    <dbReference type="NCBI Taxonomy" id="1128113"/>
    <lineage>
        <taxon>Bacteria</taxon>
        <taxon>Pseudomonadati</taxon>
        <taxon>Pseudomonadota</taxon>
        <taxon>Alphaproteobacteria</taxon>
        <taxon>Maricaulales</taxon>
        <taxon>Robiginitomaculaceae</taxon>
        <taxon>Algimonas</taxon>
    </lineage>
</organism>
<dbReference type="EMBL" id="BSNJ01000005">
    <property type="protein sequence ID" value="GLQ21356.1"/>
    <property type="molecule type" value="Genomic_DNA"/>
</dbReference>
<protein>
    <recommendedName>
        <fullName evidence="4">BD-FAE-like domain-containing protein</fullName>
    </recommendedName>
</protein>
<evidence type="ECO:0000256" key="3">
    <source>
        <dbReference type="SAM" id="SignalP"/>
    </source>
</evidence>
<reference evidence="5" key="2">
    <citation type="submission" date="2023-01" db="EMBL/GenBank/DDBJ databases">
        <title>Draft genome sequence of Algimonas porphyrae strain NBRC 108216.</title>
        <authorList>
            <person name="Sun Q."/>
            <person name="Mori K."/>
        </authorList>
    </citation>
    <scope>NUCLEOTIDE SEQUENCE</scope>
    <source>
        <strain evidence="5">NBRC 108216</strain>
    </source>
</reference>
<comment type="caution">
    <text evidence="5">The sequence shown here is derived from an EMBL/GenBank/DDBJ whole genome shotgun (WGS) entry which is preliminary data.</text>
</comment>
<dbReference type="SUPFAM" id="SSF53474">
    <property type="entry name" value="alpha/beta-Hydrolases"/>
    <property type="match status" value="1"/>
</dbReference>
<gene>
    <name evidence="5" type="ORF">GCM10007854_23110</name>
</gene>
<dbReference type="InterPro" id="IPR049492">
    <property type="entry name" value="BD-FAE-like_dom"/>
</dbReference>
<dbReference type="Pfam" id="PF20434">
    <property type="entry name" value="BD-FAE"/>
    <property type="match status" value="1"/>
</dbReference>
<accession>A0ABQ5V1E2</accession>
<dbReference type="Gene3D" id="3.40.50.1820">
    <property type="entry name" value="alpha/beta hydrolase"/>
    <property type="match status" value="1"/>
</dbReference>
<evidence type="ECO:0000259" key="4">
    <source>
        <dbReference type="Pfam" id="PF20434"/>
    </source>
</evidence>
<feature type="compositionally biased region" description="Low complexity" evidence="2">
    <location>
        <begin position="33"/>
        <end position="46"/>
    </location>
</feature>
<dbReference type="RefSeq" id="WP_284372813.1">
    <property type="nucleotide sequence ID" value="NZ_BSNJ01000005.1"/>
</dbReference>
<evidence type="ECO:0000256" key="2">
    <source>
        <dbReference type="SAM" id="MobiDB-lite"/>
    </source>
</evidence>
<dbReference type="InterPro" id="IPR050300">
    <property type="entry name" value="GDXG_lipolytic_enzyme"/>
</dbReference>
<evidence type="ECO:0000313" key="6">
    <source>
        <dbReference type="Proteomes" id="UP001161390"/>
    </source>
</evidence>
<keyword evidence="6" id="KW-1185">Reference proteome</keyword>
<sequence>MRLTVISMATAIFLWSCAAPAIQTQAEVETEAKSAAEAVPASAATPTDQADSASPPPLMRWPDLTERPLPQPTSTHAYGSGAAQVADLWLPDGAGPHPVVLMVHGGCWQKAIADRTLMNYAAEDLRQRGLAVWNIEYRGVDEAGGGYPGTFTDVSDAANALLTMGPDLGLDTDRISAFGHSAGGHLAAWLATQYNLDPQSKVYTGHVIGFQMVVISGGLADLETSLSVTPATCLAQIADQLTGPADAIRPDVFSDTSPARLLPADARFISVNGEKDRIAPPRLGQAFTTAVRQAGGSADYLEIADSGHVELIAPGTAAFEAQAEQLRQSLTPKGTP</sequence>
<evidence type="ECO:0000256" key="1">
    <source>
        <dbReference type="ARBA" id="ARBA00022801"/>
    </source>
</evidence>
<reference evidence="5" key="1">
    <citation type="journal article" date="2014" name="Int. J. Syst. Evol. Microbiol.">
        <title>Complete genome of a new Firmicutes species belonging to the dominant human colonic microbiota ('Ruminococcus bicirculans') reveals two chromosomes and a selective capacity to utilize plant glucans.</title>
        <authorList>
            <consortium name="NISC Comparative Sequencing Program"/>
            <person name="Wegmann U."/>
            <person name="Louis P."/>
            <person name="Goesmann A."/>
            <person name="Henrissat B."/>
            <person name="Duncan S.H."/>
            <person name="Flint H.J."/>
        </authorList>
    </citation>
    <scope>NUCLEOTIDE SEQUENCE</scope>
    <source>
        <strain evidence="5">NBRC 108216</strain>
    </source>
</reference>
<dbReference type="PANTHER" id="PTHR48081:SF33">
    <property type="entry name" value="KYNURENINE FORMAMIDASE"/>
    <property type="match status" value="1"/>
</dbReference>
<feature type="signal peptide" evidence="3">
    <location>
        <begin position="1"/>
        <end position="21"/>
    </location>
</feature>
<name>A0ABQ5V1E2_9PROT</name>
<keyword evidence="1" id="KW-0378">Hydrolase</keyword>
<feature type="region of interest" description="Disordered" evidence="2">
    <location>
        <begin position="33"/>
        <end position="77"/>
    </location>
</feature>
<evidence type="ECO:0000313" key="5">
    <source>
        <dbReference type="EMBL" id="GLQ21356.1"/>
    </source>
</evidence>
<proteinExistence type="predicted"/>
<feature type="chain" id="PRO_5046853792" description="BD-FAE-like domain-containing protein" evidence="3">
    <location>
        <begin position="22"/>
        <end position="336"/>
    </location>
</feature>